<sequence length="91" mass="10181">MRQPPLTTMLVSNGQATIDKDHWCRSRLRTLEPQQTSSTTGRAGEAADEEHPLRAKARSFNGNHTARDPRLQGVGYSTFQYLAYSGERNSC</sequence>
<comment type="caution">
    <text evidence="2">The sequence shown here is derived from an EMBL/GenBank/DDBJ whole genome shotgun (WGS) entry which is preliminary data.</text>
</comment>
<evidence type="ECO:0000313" key="3">
    <source>
        <dbReference type="Proteomes" id="UP000326396"/>
    </source>
</evidence>
<dbReference type="EMBL" id="SZYD01000001">
    <property type="protein sequence ID" value="KAD7478853.1"/>
    <property type="molecule type" value="Genomic_DNA"/>
</dbReference>
<keyword evidence="3" id="KW-1185">Reference proteome</keyword>
<feature type="compositionally biased region" description="Polar residues" evidence="1">
    <location>
        <begin position="32"/>
        <end position="41"/>
    </location>
</feature>
<reference evidence="2 3" key="1">
    <citation type="submission" date="2019-05" db="EMBL/GenBank/DDBJ databases">
        <title>Mikania micrantha, genome provides insights into the molecular mechanism of rapid growth.</title>
        <authorList>
            <person name="Liu B."/>
        </authorList>
    </citation>
    <scope>NUCLEOTIDE SEQUENCE [LARGE SCALE GENOMIC DNA]</scope>
    <source>
        <strain evidence="2">NLD-2019</strain>
        <tissue evidence="2">Leaf</tissue>
    </source>
</reference>
<organism evidence="2 3">
    <name type="scientific">Mikania micrantha</name>
    <name type="common">bitter vine</name>
    <dbReference type="NCBI Taxonomy" id="192012"/>
    <lineage>
        <taxon>Eukaryota</taxon>
        <taxon>Viridiplantae</taxon>
        <taxon>Streptophyta</taxon>
        <taxon>Embryophyta</taxon>
        <taxon>Tracheophyta</taxon>
        <taxon>Spermatophyta</taxon>
        <taxon>Magnoliopsida</taxon>
        <taxon>eudicotyledons</taxon>
        <taxon>Gunneridae</taxon>
        <taxon>Pentapetalae</taxon>
        <taxon>asterids</taxon>
        <taxon>campanulids</taxon>
        <taxon>Asterales</taxon>
        <taxon>Asteraceae</taxon>
        <taxon>Asteroideae</taxon>
        <taxon>Heliantheae alliance</taxon>
        <taxon>Eupatorieae</taxon>
        <taxon>Mikania</taxon>
    </lineage>
</organism>
<protein>
    <submittedName>
        <fullName evidence="2">Uncharacterized protein</fullName>
    </submittedName>
</protein>
<dbReference type="AlphaFoldDB" id="A0A5N6Q330"/>
<accession>A0A5N6Q330</accession>
<evidence type="ECO:0000256" key="1">
    <source>
        <dbReference type="SAM" id="MobiDB-lite"/>
    </source>
</evidence>
<proteinExistence type="predicted"/>
<gene>
    <name evidence="2" type="ORF">E3N88_01989</name>
</gene>
<evidence type="ECO:0000313" key="2">
    <source>
        <dbReference type="EMBL" id="KAD7478853.1"/>
    </source>
</evidence>
<dbReference type="Proteomes" id="UP000326396">
    <property type="component" value="Linkage Group LG1"/>
</dbReference>
<name>A0A5N6Q330_9ASTR</name>
<feature type="region of interest" description="Disordered" evidence="1">
    <location>
        <begin position="31"/>
        <end position="71"/>
    </location>
</feature>